<dbReference type="SUPFAM" id="SSF51726">
    <property type="entry name" value="UROD/MetE-like"/>
    <property type="match status" value="1"/>
</dbReference>
<dbReference type="EMBL" id="CP096649">
    <property type="protein sequence ID" value="UQK58722.1"/>
    <property type="molecule type" value="Genomic_DNA"/>
</dbReference>
<dbReference type="GO" id="GO:0004853">
    <property type="term" value="F:uroporphyrinogen decarboxylase activity"/>
    <property type="evidence" value="ECO:0007669"/>
    <property type="project" value="InterPro"/>
</dbReference>
<proteinExistence type="predicted"/>
<dbReference type="PANTHER" id="PTHR47099:SF1">
    <property type="entry name" value="METHYLCOBAMIDE:COM METHYLTRANSFERASE MTBA"/>
    <property type="match status" value="1"/>
</dbReference>
<gene>
    <name evidence="2" type="ORF">M1R53_05655</name>
</gene>
<dbReference type="InterPro" id="IPR052024">
    <property type="entry name" value="Methanogen_methyltrans"/>
</dbReference>
<sequence length="333" mass="36775">MNKKERLLKILHGEKADRPAVICPGGMMNPCVTELIEKYGIDFAKANSNAEEMAKLSKFVVEENLFENYAVPFCMSVESEMLGAKCVYGTNEEEAHIIEYAMDKIDINKLKNIKVEFSREDALIGAIKLLKNDDIPVIGNITGPFSVATSVVEAREVYVGLKKNKEAFESFMNYISDVIADLAIKEVDAGADLIAIADPSGTAEILGPKYFEEYLIHYVNYIIDKIKAHKEVPIIIHICGDMKSVIDIVEKIHADAYSFDAIVNLKKAKEHIHKPVMGNVSTYLIENQKPEQISKVAKNRVKDGVDIIAPACGLGMGSPLENVKAILKGVEDA</sequence>
<name>A0A9E7DIG2_9FIRM</name>
<dbReference type="KEGG" id="fms:M1R53_05655"/>
<dbReference type="Gene3D" id="3.20.20.210">
    <property type="match status" value="1"/>
</dbReference>
<evidence type="ECO:0000259" key="1">
    <source>
        <dbReference type="Pfam" id="PF01208"/>
    </source>
</evidence>
<dbReference type="GO" id="GO:0006779">
    <property type="term" value="P:porphyrin-containing compound biosynthetic process"/>
    <property type="evidence" value="ECO:0007669"/>
    <property type="project" value="InterPro"/>
</dbReference>
<dbReference type="GO" id="GO:0008168">
    <property type="term" value="F:methyltransferase activity"/>
    <property type="evidence" value="ECO:0007669"/>
    <property type="project" value="UniProtKB-KW"/>
</dbReference>
<evidence type="ECO:0000313" key="3">
    <source>
        <dbReference type="Proteomes" id="UP000831151"/>
    </source>
</evidence>
<evidence type="ECO:0000313" key="2">
    <source>
        <dbReference type="EMBL" id="UQK58722.1"/>
    </source>
</evidence>
<dbReference type="RefSeq" id="WP_249242303.1">
    <property type="nucleotide sequence ID" value="NZ_CP096649.1"/>
</dbReference>
<dbReference type="InterPro" id="IPR038071">
    <property type="entry name" value="UROD/MetE-like_sf"/>
</dbReference>
<accession>A0A9E7DIG2</accession>
<keyword evidence="2" id="KW-0808">Transferase</keyword>
<dbReference type="Proteomes" id="UP000831151">
    <property type="component" value="Chromosome"/>
</dbReference>
<protein>
    <submittedName>
        <fullName evidence="2">Methylcobamide--CoM methyltransferase</fullName>
    </submittedName>
</protein>
<keyword evidence="3" id="KW-1185">Reference proteome</keyword>
<dbReference type="GO" id="GO:0032259">
    <property type="term" value="P:methylation"/>
    <property type="evidence" value="ECO:0007669"/>
    <property type="project" value="UniProtKB-KW"/>
</dbReference>
<reference evidence="2" key="1">
    <citation type="submission" date="2022-04" db="EMBL/GenBank/DDBJ databases">
        <title>Complete genome sequences of Ezakiella coagulans and Fenollaria massiliensis.</title>
        <authorList>
            <person name="France M.T."/>
            <person name="Clifford J."/>
            <person name="Narina S."/>
            <person name="Rutt L."/>
            <person name="Ravel J."/>
        </authorList>
    </citation>
    <scope>NUCLEOTIDE SEQUENCE</scope>
    <source>
        <strain evidence="2">C0061C2</strain>
    </source>
</reference>
<keyword evidence="2" id="KW-0489">Methyltransferase</keyword>
<dbReference type="NCBIfam" id="NF004889">
    <property type="entry name" value="PRK06252.1"/>
    <property type="match status" value="1"/>
</dbReference>
<dbReference type="Pfam" id="PF01208">
    <property type="entry name" value="URO-D"/>
    <property type="match status" value="1"/>
</dbReference>
<dbReference type="AlphaFoldDB" id="A0A9E7DIG2"/>
<organism evidence="2 3">
    <name type="scientific">Fenollaria massiliensis</name>
    <dbReference type="NCBI Taxonomy" id="938288"/>
    <lineage>
        <taxon>Bacteria</taxon>
        <taxon>Bacillati</taxon>
        <taxon>Bacillota</taxon>
        <taxon>Clostridia</taxon>
        <taxon>Eubacteriales</taxon>
        <taxon>Fenollaria</taxon>
    </lineage>
</organism>
<feature type="domain" description="Uroporphyrinogen decarboxylase (URO-D)" evidence="1">
    <location>
        <begin position="3"/>
        <end position="330"/>
    </location>
</feature>
<dbReference type="PANTHER" id="PTHR47099">
    <property type="entry name" value="METHYLCOBAMIDE:COM METHYLTRANSFERASE MTBA"/>
    <property type="match status" value="1"/>
</dbReference>
<dbReference type="InterPro" id="IPR000257">
    <property type="entry name" value="Uroporphyrinogen_deCOase"/>
</dbReference>